<dbReference type="AlphaFoldDB" id="A0A139APR0"/>
<dbReference type="EMBL" id="KQ965741">
    <property type="protein sequence ID" value="KXS18726.1"/>
    <property type="molecule type" value="Genomic_DNA"/>
</dbReference>
<dbReference type="Gene3D" id="3.30.200.20">
    <property type="entry name" value="Phosphorylase Kinase, domain 1"/>
    <property type="match status" value="1"/>
</dbReference>
<accession>A0A139APR0</accession>
<evidence type="ECO:0000313" key="2">
    <source>
        <dbReference type="Proteomes" id="UP000070544"/>
    </source>
</evidence>
<sequence length="136" mass="15213">MAGLQSVRLPEFWEVDNGDVRWTHEKLGGGGYSAVRQGEWRGIEVALKKVALDEANLQPRENEPDFRVVAVPEDVAGLGEPHLARGYQLGMMLVWGRIEPPSFVLDLKRDSSPLPSEILFFLGEPMKIRNKLMDGS</sequence>
<keyword evidence="2" id="KW-1185">Reference proteome</keyword>
<reference evidence="1 2" key="1">
    <citation type="journal article" date="2015" name="Genome Biol. Evol.">
        <title>Phylogenomic analyses indicate that early fungi evolved digesting cell walls of algal ancestors of land plants.</title>
        <authorList>
            <person name="Chang Y."/>
            <person name="Wang S."/>
            <person name="Sekimoto S."/>
            <person name="Aerts A.L."/>
            <person name="Choi C."/>
            <person name="Clum A."/>
            <person name="LaButti K.M."/>
            <person name="Lindquist E.A."/>
            <person name="Yee Ngan C."/>
            <person name="Ohm R.A."/>
            <person name="Salamov A.A."/>
            <person name="Grigoriev I.V."/>
            <person name="Spatafora J.W."/>
            <person name="Berbee M.L."/>
        </authorList>
    </citation>
    <scope>NUCLEOTIDE SEQUENCE [LARGE SCALE GENOMIC DNA]</scope>
    <source>
        <strain evidence="1 2">JEL478</strain>
    </source>
</reference>
<gene>
    <name evidence="1" type="ORF">M427DRAFT_29617</name>
</gene>
<organism evidence="1 2">
    <name type="scientific">Gonapodya prolifera (strain JEL478)</name>
    <name type="common">Monoblepharis prolifera</name>
    <dbReference type="NCBI Taxonomy" id="1344416"/>
    <lineage>
        <taxon>Eukaryota</taxon>
        <taxon>Fungi</taxon>
        <taxon>Fungi incertae sedis</taxon>
        <taxon>Chytridiomycota</taxon>
        <taxon>Chytridiomycota incertae sedis</taxon>
        <taxon>Monoblepharidomycetes</taxon>
        <taxon>Monoblepharidales</taxon>
        <taxon>Gonapodyaceae</taxon>
        <taxon>Gonapodya</taxon>
    </lineage>
</organism>
<proteinExistence type="predicted"/>
<dbReference type="Proteomes" id="UP000070544">
    <property type="component" value="Unassembled WGS sequence"/>
</dbReference>
<protein>
    <recommendedName>
        <fullName evidence="3">Protein kinase domain-containing protein</fullName>
    </recommendedName>
</protein>
<evidence type="ECO:0008006" key="3">
    <source>
        <dbReference type="Google" id="ProtNLM"/>
    </source>
</evidence>
<evidence type="ECO:0000313" key="1">
    <source>
        <dbReference type="EMBL" id="KXS18726.1"/>
    </source>
</evidence>
<name>A0A139APR0_GONPJ</name>